<feature type="domain" description="Alpha-type protein kinase" evidence="7">
    <location>
        <begin position="394"/>
        <end position="467"/>
    </location>
</feature>
<dbReference type="InterPro" id="IPR011009">
    <property type="entry name" value="Kinase-like_dom_sf"/>
</dbReference>
<keyword evidence="1" id="KW-0723">Serine/threonine-protein kinase</keyword>
<dbReference type="PANTHER" id="PTHR45992">
    <property type="entry name" value="EUKARYOTIC ELONGATION FACTOR 2 KINASE-RELATED"/>
    <property type="match status" value="1"/>
</dbReference>
<dbReference type="PANTHER" id="PTHR45992:SF2">
    <property type="entry name" value="EUKARYOTIC ELONGATION FACTOR 2 KINASE"/>
    <property type="match status" value="1"/>
</dbReference>
<protein>
    <recommendedName>
        <fullName evidence="7">Alpha-type protein kinase domain-containing protein</fullName>
    </recommendedName>
</protein>
<sequence length="556" mass="61009">MAICAGCKLSYSQLSAGVQCGRCTKLQGRSATERQVIEEAPQCRGCGNVYKAMLGPICGRCTAIGVKLQDTYEEELDDDIAENQSHPEETPVSMGSLLQRVEHHRSTSSAESKDDSDEDEEAALGMKRRKSQDNSENKKQHQSVDSETDEVSEREIAGGKSDTDKRITHSVARQRKLMTESKTSKAETTMTMMDTLQEELASGEIECEPFITPYHCQPSFDVKSYDFHSFQKTTCIVTPDGTILLKNLEVQEVLAVHKNWSSYCGTMQGPLGGYLGKGLRKWGYTGQAEMALFELGGVLHHQGVSNSFNRNVLEEDFMSSKYNAEGAFFGKLVEDTGVEGSFPGTPDTHSMHYDSFLATPLLDIEGCSEVHFTDEEGIGCQTAEQEGMDYVLAAFTHSVLVDSGHTAIVTNIQGIFLDDGELVLYGPQIHTVGGKWNTADKERKVLNRFLRQHKCNDYCRKLHLEGASPESIEPLASQTQDISAPTQIQGIPAPTQIQGTSVPTQIQHMPALTQILSPAQSVTESVVLPPIHSISCPLRIEELLNVAATYEIGDDG</sequence>
<dbReference type="GO" id="GO:1903013">
    <property type="term" value="P:response to differentiation-inducing factor 1"/>
    <property type="evidence" value="ECO:0007669"/>
    <property type="project" value="TreeGrafter"/>
</dbReference>
<dbReference type="GO" id="GO:0031037">
    <property type="term" value="P:myosin II filament disassembly"/>
    <property type="evidence" value="ECO:0007669"/>
    <property type="project" value="TreeGrafter"/>
</dbReference>
<proteinExistence type="predicted"/>
<dbReference type="SUPFAM" id="SSF56112">
    <property type="entry name" value="Protein kinase-like (PK-like)"/>
    <property type="match status" value="1"/>
</dbReference>
<dbReference type="EMBL" id="KN837441">
    <property type="protein sequence ID" value="KIJ25004.1"/>
    <property type="molecule type" value="Genomic_DNA"/>
</dbReference>
<keyword evidence="3" id="KW-0547">Nucleotide-binding</keyword>
<dbReference type="PROSITE" id="PS51158">
    <property type="entry name" value="ALPHA_KINASE"/>
    <property type="match status" value="1"/>
</dbReference>
<feature type="compositionally biased region" description="Basic and acidic residues" evidence="6">
    <location>
        <begin position="131"/>
        <end position="144"/>
    </location>
</feature>
<dbReference type="Gene3D" id="3.20.200.10">
    <property type="entry name" value="MHCK/EF2 kinase"/>
    <property type="match status" value="1"/>
</dbReference>
<dbReference type="InterPro" id="IPR004166">
    <property type="entry name" value="a-kinase_dom"/>
</dbReference>
<evidence type="ECO:0000256" key="5">
    <source>
        <dbReference type="ARBA" id="ARBA00022840"/>
    </source>
</evidence>
<evidence type="ECO:0000256" key="4">
    <source>
        <dbReference type="ARBA" id="ARBA00022777"/>
    </source>
</evidence>
<feature type="region of interest" description="Disordered" evidence="6">
    <location>
        <begin position="100"/>
        <end position="186"/>
    </location>
</feature>
<evidence type="ECO:0000256" key="3">
    <source>
        <dbReference type="ARBA" id="ARBA00022741"/>
    </source>
</evidence>
<keyword evidence="2" id="KW-0808">Transferase</keyword>
<accession>A0A0C9TT38</accession>
<evidence type="ECO:0000259" key="7">
    <source>
        <dbReference type="PROSITE" id="PS51158"/>
    </source>
</evidence>
<keyword evidence="9" id="KW-1185">Reference proteome</keyword>
<dbReference type="Proteomes" id="UP000054279">
    <property type="component" value="Unassembled WGS sequence"/>
</dbReference>
<keyword evidence="5" id="KW-0067">ATP-binding</keyword>
<dbReference type="GO" id="GO:0004674">
    <property type="term" value="F:protein serine/threonine kinase activity"/>
    <property type="evidence" value="ECO:0007669"/>
    <property type="project" value="UniProtKB-KW"/>
</dbReference>
<keyword evidence="4" id="KW-0418">Kinase</keyword>
<dbReference type="InterPro" id="IPR051852">
    <property type="entry name" value="Alpha-type_PK"/>
</dbReference>
<organism evidence="8 9">
    <name type="scientific">Sphaerobolus stellatus (strain SS14)</name>
    <dbReference type="NCBI Taxonomy" id="990650"/>
    <lineage>
        <taxon>Eukaryota</taxon>
        <taxon>Fungi</taxon>
        <taxon>Dikarya</taxon>
        <taxon>Basidiomycota</taxon>
        <taxon>Agaricomycotina</taxon>
        <taxon>Agaricomycetes</taxon>
        <taxon>Phallomycetidae</taxon>
        <taxon>Geastrales</taxon>
        <taxon>Sphaerobolaceae</taxon>
        <taxon>Sphaerobolus</taxon>
    </lineage>
</organism>
<evidence type="ECO:0000256" key="6">
    <source>
        <dbReference type="SAM" id="MobiDB-lite"/>
    </source>
</evidence>
<gene>
    <name evidence="8" type="ORF">M422DRAFT_274110</name>
</gene>
<feature type="compositionally biased region" description="Basic and acidic residues" evidence="6">
    <location>
        <begin position="151"/>
        <end position="167"/>
    </location>
</feature>
<dbReference type="GO" id="GO:0005524">
    <property type="term" value="F:ATP binding"/>
    <property type="evidence" value="ECO:0007669"/>
    <property type="project" value="UniProtKB-KW"/>
</dbReference>
<dbReference type="Pfam" id="PF02816">
    <property type="entry name" value="Alpha_kinase"/>
    <property type="match status" value="1"/>
</dbReference>
<name>A0A0C9TT38_SPHS4</name>
<reference evidence="8 9" key="1">
    <citation type="submission" date="2014-06" db="EMBL/GenBank/DDBJ databases">
        <title>Evolutionary Origins and Diversification of the Mycorrhizal Mutualists.</title>
        <authorList>
            <consortium name="DOE Joint Genome Institute"/>
            <consortium name="Mycorrhizal Genomics Consortium"/>
            <person name="Kohler A."/>
            <person name="Kuo A."/>
            <person name="Nagy L.G."/>
            <person name="Floudas D."/>
            <person name="Copeland A."/>
            <person name="Barry K.W."/>
            <person name="Cichocki N."/>
            <person name="Veneault-Fourrey C."/>
            <person name="LaButti K."/>
            <person name="Lindquist E.A."/>
            <person name="Lipzen A."/>
            <person name="Lundell T."/>
            <person name="Morin E."/>
            <person name="Murat C."/>
            <person name="Riley R."/>
            <person name="Ohm R."/>
            <person name="Sun H."/>
            <person name="Tunlid A."/>
            <person name="Henrissat B."/>
            <person name="Grigoriev I.V."/>
            <person name="Hibbett D.S."/>
            <person name="Martin F."/>
        </authorList>
    </citation>
    <scope>NUCLEOTIDE SEQUENCE [LARGE SCALE GENOMIC DNA]</scope>
    <source>
        <strain evidence="8 9">SS14</strain>
    </source>
</reference>
<evidence type="ECO:0000313" key="8">
    <source>
        <dbReference type="EMBL" id="KIJ25004.1"/>
    </source>
</evidence>
<evidence type="ECO:0000313" key="9">
    <source>
        <dbReference type="Proteomes" id="UP000054279"/>
    </source>
</evidence>
<evidence type="ECO:0000256" key="2">
    <source>
        <dbReference type="ARBA" id="ARBA00022679"/>
    </source>
</evidence>
<dbReference type="AlphaFoldDB" id="A0A0C9TT38"/>
<evidence type="ECO:0000256" key="1">
    <source>
        <dbReference type="ARBA" id="ARBA00022527"/>
    </source>
</evidence>
<dbReference type="HOGENOM" id="CLU_408901_0_0_1"/>
<dbReference type="OrthoDB" id="301415at2759"/>